<dbReference type="PROSITE" id="PS51078">
    <property type="entry name" value="ICLR_ED"/>
    <property type="match status" value="1"/>
</dbReference>
<evidence type="ECO:0000259" key="5">
    <source>
        <dbReference type="PROSITE" id="PS51078"/>
    </source>
</evidence>
<reference evidence="6 7" key="1">
    <citation type="submission" date="2024-05" db="EMBL/GenBank/DDBJ databases">
        <authorList>
            <person name="Jiang F."/>
        </authorList>
    </citation>
    <scope>NUCLEOTIDE SEQUENCE [LARGE SCALE GENOMIC DNA]</scope>
    <source>
        <strain evidence="6 7">LZ166</strain>
    </source>
</reference>
<gene>
    <name evidence="6" type="ORF">ABGN05_06440</name>
</gene>
<keyword evidence="7" id="KW-1185">Reference proteome</keyword>
<dbReference type="SUPFAM" id="SSF55781">
    <property type="entry name" value="GAF domain-like"/>
    <property type="match status" value="1"/>
</dbReference>
<feature type="domain" description="HTH iclR-type" evidence="4">
    <location>
        <begin position="6"/>
        <end position="67"/>
    </location>
</feature>
<keyword evidence="1" id="KW-0805">Transcription regulation</keyword>
<proteinExistence type="predicted"/>
<keyword evidence="2" id="KW-0238">DNA-binding</keyword>
<comment type="caution">
    <text evidence="6">The sequence shown here is derived from an EMBL/GenBank/DDBJ whole genome shotgun (WGS) entry which is preliminary data.</text>
</comment>
<evidence type="ECO:0000313" key="6">
    <source>
        <dbReference type="EMBL" id="MEX0405298.1"/>
    </source>
</evidence>
<dbReference type="Pfam" id="PF09339">
    <property type="entry name" value="HTH_IclR"/>
    <property type="match status" value="1"/>
</dbReference>
<dbReference type="SMART" id="SM00346">
    <property type="entry name" value="HTH_ICLR"/>
    <property type="match status" value="1"/>
</dbReference>
<dbReference type="InterPro" id="IPR014757">
    <property type="entry name" value="Tscrpt_reg_IclR_C"/>
</dbReference>
<organism evidence="6 7">
    <name type="scientific">Aquibium pacificus</name>
    <dbReference type="NCBI Taxonomy" id="3153579"/>
    <lineage>
        <taxon>Bacteria</taxon>
        <taxon>Pseudomonadati</taxon>
        <taxon>Pseudomonadota</taxon>
        <taxon>Alphaproteobacteria</taxon>
        <taxon>Hyphomicrobiales</taxon>
        <taxon>Phyllobacteriaceae</taxon>
        <taxon>Aquibium</taxon>
    </lineage>
</organism>
<sequence length="261" mass="28312">MPTPQNHSVVKAFGILNLFKANPGGLTLTEIAHRANLSVPTAHRFLRTLLSVGALDLAPSSRYNIGKAIQQLATAADFGGDLQTILNGHVQQLTNILNETVHIAIRSGEMVRYVAKAESSRSLKIVTRVGTELEGYCTGVGKVLLAHLPEEKVQLYVKGGNFVKLTPNTIVSGSDLMVELEAIRRQGFALDDEEFEEGLRCLAVPIAIRGTVVAAISTSGPSARIKDADLQRIRSELDRRASLISTEIRNSRFAEKALSFL</sequence>
<evidence type="ECO:0000256" key="3">
    <source>
        <dbReference type="ARBA" id="ARBA00023163"/>
    </source>
</evidence>
<dbReference type="InterPro" id="IPR029016">
    <property type="entry name" value="GAF-like_dom_sf"/>
</dbReference>
<dbReference type="EMBL" id="JBDPGJ010000002">
    <property type="protein sequence ID" value="MEX0405298.1"/>
    <property type="molecule type" value="Genomic_DNA"/>
</dbReference>
<dbReference type="Gene3D" id="1.10.10.10">
    <property type="entry name" value="Winged helix-like DNA-binding domain superfamily/Winged helix DNA-binding domain"/>
    <property type="match status" value="1"/>
</dbReference>
<dbReference type="InterPro" id="IPR005471">
    <property type="entry name" value="Tscrpt_reg_IclR_N"/>
</dbReference>
<dbReference type="InterPro" id="IPR050707">
    <property type="entry name" value="HTH_MetabolicPath_Reg"/>
</dbReference>
<accession>A0ABV3SEW8</accession>
<feature type="domain" description="IclR-ED" evidence="5">
    <location>
        <begin position="68"/>
        <end position="250"/>
    </location>
</feature>
<dbReference type="RefSeq" id="WP_367953200.1">
    <property type="nucleotide sequence ID" value="NZ_JBDPGJ010000002.1"/>
</dbReference>
<dbReference type="PANTHER" id="PTHR30136:SF24">
    <property type="entry name" value="HTH-TYPE TRANSCRIPTIONAL REPRESSOR ALLR"/>
    <property type="match status" value="1"/>
</dbReference>
<dbReference type="InterPro" id="IPR036390">
    <property type="entry name" value="WH_DNA-bd_sf"/>
</dbReference>
<keyword evidence="3" id="KW-0804">Transcription</keyword>
<dbReference type="Gene3D" id="3.30.450.40">
    <property type="match status" value="1"/>
</dbReference>
<evidence type="ECO:0000256" key="2">
    <source>
        <dbReference type="ARBA" id="ARBA00023125"/>
    </source>
</evidence>
<dbReference type="SUPFAM" id="SSF46785">
    <property type="entry name" value="Winged helix' DNA-binding domain"/>
    <property type="match status" value="1"/>
</dbReference>
<evidence type="ECO:0000256" key="1">
    <source>
        <dbReference type="ARBA" id="ARBA00023015"/>
    </source>
</evidence>
<evidence type="ECO:0000259" key="4">
    <source>
        <dbReference type="PROSITE" id="PS51077"/>
    </source>
</evidence>
<dbReference type="Proteomes" id="UP001556692">
    <property type="component" value="Unassembled WGS sequence"/>
</dbReference>
<protein>
    <submittedName>
        <fullName evidence="6">IclR family transcriptional regulator</fullName>
    </submittedName>
</protein>
<name>A0ABV3SEW8_9HYPH</name>
<dbReference type="Pfam" id="PF01614">
    <property type="entry name" value="IclR_C"/>
    <property type="match status" value="1"/>
</dbReference>
<evidence type="ECO:0000313" key="7">
    <source>
        <dbReference type="Proteomes" id="UP001556692"/>
    </source>
</evidence>
<dbReference type="PANTHER" id="PTHR30136">
    <property type="entry name" value="HELIX-TURN-HELIX TRANSCRIPTIONAL REGULATOR, ICLR FAMILY"/>
    <property type="match status" value="1"/>
</dbReference>
<dbReference type="InterPro" id="IPR036388">
    <property type="entry name" value="WH-like_DNA-bd_sf"/>
</dbReference>
<dbReference type="PROSITE" id="PS51077">
    <property type="entry name" value="HTH_ICLR"/>
    <property type="match status" value="1"/>
</dbReference>